<dbReference type="AlphaFoldDB" id="A0A0C5VC87"/>
<dbReference type="EMBL" id="CP007142">
    <property type="protein sequence ID" value="AJQ92117.1"/>
    <property type="molecule type" value="Genomic_DNA"/>
</dbReference>
<evidence type="ECO:0000313" key="2">
    <source>
        <dbReference type="Proteomes" id="UP000032266"/>
    </source>
</evidence>
<dbReference type="HOGENOM" id="CLU_3252256_0_0_6"/>
<dbReference type="Proteomes" id="UP000032266">
    <property type="component" value="Chromosome"/>
</dbReference>
<name>A0A0C5VC87_9GAMM</name>
<organism evidence="1 2">
    <name type="scientific">Gynuella sunshinyii YC6258</name>
    <dbReference type="NCBI Taxonomy" id="1445510"/>
    <lineage>
        <taxon>Bacteria</taxon>
        <taxon>Pseudomonadati</taxon>
        <taxon>Pseudomonadota</taxon>
        <taxon>Gammaproteobacteria</taxon>
        <taxon>Oceanospirillales</taxon>
        <taxon>Saccharospirillaceae</taxon>
        <taxon>Gynuella</taxon>
    </lineage>
</organism>
<keyword evidence="2" id="KW-1185">Reference proteome</keyword>
<protein>
    <submittedName>
        <fullName evidence="1">Uncharacterized protein</fullName>
    </submittedName>
</protein>
<sequence length="42" mass="5003">MAAMYDMHSLFERSWSKGNFDTYLYLKLKVNTITRQDPGIIF</sequence>
<dbReference type="STRING" id="1445510.YC6258_00061"/>
<evidence type="ECO:0000313" key="1">
    <source>
        <dbReference type="EMBL" id="AJQ92117.1"/>
    </source>
</evidence>
<gene>
    <name evidence="1" type="ORF">YC6258_00061</name>
</gene>
<proteinExistence type="predicted"/>
<dbReference type="KEGG" id="gsn:YC6258_00061"/>
<accession>A0A0C5VC87</accession>
<reference evidence="1 2" key="1">
    <citation type="submission" date="2014-01" db="EMBL/GenBank/DDBJ databases">
        <title>Full genme sequencing of cellulolytic bacterium Gynuella sunshinyii YC6258T gen. nov., sp. nov.</title>
        <authorList>
            <person name="Khan H."/>
            <person name="Chung E.J."/>
            <person name="Chung Y.R."/>
        </authorList>
    </citation>
    <scope>NUCLEOTIDE SEQUENCE [LARGE SCALE GENOMIC DNA]</scope>
    <source>
        <strain evidence="1 2">YC6258</strain>
    </source>
</reference>